<dbReference type="eggNOG" id="COG2304">
    <property type="taxonomic scope" value="Bacteria"/>
</dbReference>
<dbReference type="SUPFAM" id="SSF53300">
    <property type="entry name" value="vWA-like"/>
    <property type="match status" value="1"/>
</dbReference>
<feature type="chain" id="PRO_5003234396" evidence="2">
    <location>
        <begin position="23"/>
        <end position="373"/>
    </location>
</feature>
<accession>E8X5A2</accession>
<dbReference type="EMBL" id="CP002480">
    <property type="protein sequence ID" value="ADW68366.1"/>
    <property type="molecule type" value="Genomic_DNA"/>
</dbReference>
<dbReference type="PROSITE" id="PS50234">
    <property type="entry name" value="VWFA"/>
    <property type="match status" value="1"/>
</dbReference>
<feature type="signal peptide" evidence="2">
    <location>
        <begin position="1"/>
        <end position="22"/>
    </location>
</feature>
<dbReference type="InterPro" id="IPR002035">
    <property type="entry name" value="VWF_A"/>
</dbReference>
<dbReference type="InterPro" id="IPR017802">
    <property type="entry name" value="VWFA-rel_acidobac-type"/>
</dbReference>
<dbReference type="Proteomes" id="UP000000343">
    <property type="component" value="Chromosome"/>
</dbReference>
<keyword evidence="5" id="KW-1185">Reference proteome</keyword>
<name>E8X5A2_GRATM</name>
<organism evidence="5">
    <name type="scientific">Granulicella tundricola (strain ATCC BAA-1859 / DSM 23138 / MP5ACTX9)</name>
    <dbReference type="NCBI Taxonomy" id="1198114"/>
    <lineage>
        <taxon>Bacteria</taxon>
        <taxon>Pseudomonadati</taxon>
        <taxon>Acidobacteriota</taxon>
        <taxon>Terriglobia</taxon>
        <taxon>Terriglobales</taxon>
        <taxon>Acidobacteriaceae</taxon>
        <taxon>Granulicella</taxon>
    </lineage>
</organism>
<feature type="compositionally biased region" description="Low complexity" evidence="1">
    <location>
        <begin position="33"/>
        <end position="42"/>
    </location>
</feature>
<dbReference type="PaxDb" id="1198114-AciX9_1304"/>
<protein>
    <submittedName>
        <fullName evidence="4">VWFA-related domain protein</fullName>
    </submittedName>
</protein>
<dbReference type="KEGG" id="acm:AciX9_1304"/>
<dbReference type="InterPro" id="IPR036465">
    <property type="entry name" value="vWFA_dom_sf"/>
</dbReference>
<sequence length="373" mass="39837">MQLRSNFAALCVMGLMVGGAMGAEAQTAPAVPAQTPIPAQTPSQVPTTAPLNVDRDPVPSPDPDPAPGVTAAAPTQGPQVEKGQGGRYTLKQDAFEVVLNASVIDGSGQTIQTLQQDAFHVYEDGVPQTINSFKHQDLPVSIGLLIDSSGSMYDKRNAVDKASIDLVKLSNPMDEEFLVDFSTEAFIDTDFTTSVDKLSQGLSYIKSSGGTAAYDALVASADYLTKNAKNTKQVLIIITDGEDNASSATLEQSIRRIQDLDGPVIYCVGLLFGEDTDRRESRHARKVLESLAAETGGQAYFPKSLKEVDGIAAEVAADIRTQYTIAYRSTNPPSKGGYRQVHVEAKSKGFGRLQVRTRNGYYPRTTTGAVAAK</sequence>
<dbReference type="AlphaFoldDB" id="E8X5A2"/>
<dbReference type="Pfam" id="PF00092">
    <property type="entry name" value="VWA"/>
    <property type="match status" value="1"/>
</dbReference>
<dbReference type="Gene3D" id="3.40.50.410">
    <property type="entry name" value="von Willebrand factor, type A domain"/>
    <property type="match status" value="1"/>
</dbReference>
<dbReference type="RefSeq" id="WP_013579689.1">
    <property type="nucleotide sequence ID" value="NC_015064.1"/>
</dbReference>
<reference evidence="5" key="1">
    <citation type="submission" date="2011-01" db="EMBL/GenBank/DDBJ databases">
        <title>Complete sequence of chromosome of Acidobacterium sp. MP5ACTX9.</title>
        <authorList>
            <consortium name="US DOE Joint Genome Institute"/>
            <person name="Lucas S."/>
            <person name="Copeland A."/>
            <person name="Lapidus A."/>
            <person name="Cheng J.-F."/>
            <person name="Goodwin L."/>
            <person name="Pitluck S."/>
            <person name="Teshima H."/>
            <person name="Detter J.C."/>
            <person name="Han C."/>
            <person name="Tapia R."/>
            <person name="Land M."/>
            <person name="Hauser L."/>
            <person name="Kyrpides N."/>
            <person name="Ivanova N."/>
            <person name="Ovchinnikova G."/>
            <person name="Pagani I."/>
            <person name="Rawat S.R."/>
            <person name="Mannisto M."/>
            <person name="Haggblom M.M."/>
            <person name="Woyke T."/>
        </authorList>
    </citation>
    <scope>NUCLEOTIDE SEQUENCE [LARGE SCALE GENOMIC DNA]</scope>
    <source>
        <strain evidence="5">MP5ACTX9</strain>
    </source>
</reference>
<dbReference type="STRING" id="1198114.AciX9_1304"/>
<evidence type="ECO:0000259" key="3">
    <source>
        <dbReference type="PROSITE" id="PS50234"/>
    </source>
</evidence>
<keyword evidence="2" id="KW-0732">Signal</keyword>
<dbReference type="HOGENOM" id="CLU_049429_1_1_0"/>
<evidence type="ECO:0000256" key="2">
    <source>
        <dbReference type="SAM" id="SignalP"/>
    </source>
</evidence>
<dbReference type="NCBIfam" id="TIGR03436">
    <property type="entry name" value="acidobact_VWFA"/>
    <property type="match status" value="1"/>
</dbReference>
<feature type="region of interest" description="Disordered" evidence="1">
    <location>
        <begin position="33"/>
        <end position="84"/>
    </location>
</feature>
<feature type="domain" description="VWFA" evidence="3">
    <location>
        <begin position="141"/>
        <end position="315"/>
    </location>
</feature>
<gene>
    <name evidence="4" type="ordered locus">AciX9_1304</name>
</gene>
<evidence type="ECO:0000256" key="1">
    <source>
        <dbReference type="SAM" id="MobiDB-lite"/>
    </source>
</evidence>
<dbReference type="SMART" id="SM00327">
    <property type="entry name" value="VWA"/>
    <property type="match status" value="1"/>
</dbReference>
<proteinExistence type="predicted"/>
<dbReference type="CDD" id="cd00198">
    <property type="entry name" value="vWFA"/>
    <property type="match status" value="1"/>
</dbReference>
<evidence type="ECO:0000313" key="4">
    <source>
        <dbReference type="EMBL" id="ADW68366.1"/>
    </source>
</evidence>
<evidence type="ECO:0000313" key="5">
    <source>
        <dbReference type="Proteomes" id="UP000000343"/>
    </source>
</evidence>